<dbReference type="GO" id="GO:0005524">
    <property type="term" value="F:ATP binding"/>
    <property type="evidence" value="ECO:0007669"/>
    <property type="project" value="UniProtKB-UniRule"/>
</dbReference>
<evidence type="ECO:0000313" key="11">
    <source>
        <dbReference type="Proteomes" id="UP000281553"/>
    </source>
</evidence>
<dbReference type="PANTHER" id="PTHR46716:SF1">
    <property type="entry name" value="MITOGEN-ACTIVATED PROTEIN KINASE KINASE KINASE 7"/>
    <property type="match status" value="1"/>
</dbReference>
<evidence type="ECO:0000313" key="10">
    <source>
        <dbReference type="EMBL" id="VDN17492.1"/>
    </source>
</evidence>
<feature type="binding site" evidence="7">
    <location>
        <position position="44"/>
    </location>
    <ligand>
        <name>ATP</name>
        <dbReference type="ChEBI" id="CHEBI:30616"/>
    </ligand>
</feature>
<evidence type="ECO:0000259" key="9">
    <source>
        <dbReference type="PROSITE" id="PS50011"/>
    </source>
</evidence>
<dbReference type="Gene3D" id="1.10.510.10">
    <property type="entry name" value="Transferase(Phosphotransferase) domain 1"/>
    <property type="match status" value="1"/>
</dbReference>
<comment type="similarity">
    <text evidence="1">Belongs to the protein kinase superfamily. STE Ser/Thr protein kinase family. MAP kinase kinase kinase subfamily.</text>
</comment>
<dbReference type="GO" id="GO:0007254">
    <property type="term" value="P:JNK cascade"/>
    <property type="evidence" value="ECO:0007669"/>
    <property type="project" value="TreeGrafter"/>
</dbReference>
<dbReference type="GO" id="GO:0006955">
    <property type="term" value="P:immune response"/>
    <property type="evidence" value="ECO:0007669"/>
    <property type="project" value="TreeGrafter"/>
</dbReference>
<evidence type="ECO:0000256" key="3">
    <source>
        <dbReference type="ARBA" id="ARBA00022679"/>
    </source>
</evidence>
<organism evidence="10 11">
    <name type="scientific">Dibothriocephalus latus</name>
    <name type="common">Fish tapeworm</name>
    <name type="synonym">Diphyllobothrium latum</name>
    <dbReference type="NCBI Taxonomy" id="60516"/>
    <lineage>
        <taxon>Eukaryota</taxon>
        <taxon>Metazoa</taxon>
        <taxon>Spiralia</taxon>
        <taxon>Lophotrochozoa</taxon>
        <taxon>Platyhelminthes</taxon>
        <taxon>Cestoda</taxon>
        <taxon>Eucestoda</taxon>
        <taxon>Diphyllobothriidea</taxon>
        <taxon>Diphyllobothriidae</taxon>
        <taxon>Dibothriocephalus</taxon>
    </lineage>
</organism>
<evidence type="ECO:0000256" key="5">
    <source>
        <dbReference type="ARBA" id="ARBA00022777"/>
    </source>
</evidence>
<feature type="domain" description="Protein kinase" evidence="9">
    <location>
        <begin position="17"/>
        <end position="187"/>
    </location>
</feature>
<dbReference type="Proteomes" id="UP000281553">
    <property type="component" value="Unassembled WGS sequence"/>
</dbReference>
<keyword evidence="2" id="KW-0723">Serine/threonine-protein kinase</keyword>
<evidence type="ECO:0000256" key="8">
    <source>
        <dbReference type="SAM" id="MobiDB-lite"/>
    </source>
</evidence>
<reference evidence="10 11" key="1">
    <citation type="submission" date="2018-11" db="EMBL/GenBank/DDBJ databases">
        <authorList>
            <consortium name="Pathogen Informatics"/>
        </authorList>
    </citation>
    <scope>NUCLEOTIDE SEQUENCE [LARGE SCALE GENOMIC DNA]</scope>
</reference>
<dbReference type="InterPro" id="IPR011009">
    <property type="entry name" value="Kinase-like_dom_sf"/>
</dbReference>
<evidence type="ECO:0000256" key="1">
    <source>
        <dbReference type="ARBA" id="ARBA00006529"/>
    </source>
</evidence>
<dbReference type="Gene3D" id="3.30.200.20">
    <property type="entry name" value="Phosphorylase Kinase, domain 1"/>
    <property type="match status" value="1"/>
</dbReference>
<dbReference type="InterPro" id="IPR000719">
    <property type="entry name" value="Prot_kinase_dom"/>
</dbReference>
<dbReference type="GO" id="GO:0004709">
    <property type="term" value="F:MAP kinase kinase kinase activity"/>
    <property type="evidence" value="ECO:0007669"/>
    <property type="project" value="TreeGrafter"/>
</dbReference>
<keyword evidence="6 7" id="KW-0067">ATP-binding</keyword>
<evidence type="ECO:0000256" key="2">
    <source>
        <dbReference type="ARBA" id="ARBA00022527"/>
    </source>
</evidence>
<dbReference type="OrthoDB" id="10261027at2759"/>
<protein>
    <recommendedName>
        <fullName evidence="9">Protein kinase domain-containing protein</fullName>
    </recommendedName>
</protein>
<dbReference type="EMBL" id="UYRU01068245">
    <property type="protein sequence ID" value="VDN17492.1"/>
    <property type="molecule type" value="Genomic_DNA"/>
</dbReference>
<dbReference type="GO" id="GO:0043123">
    <property type="term" value="P:positive regulation of canonical NF-kappaB signal transduction"/>
    <property type="evidence" value="ECO:0007669"/>
    <property type="project" value="TreeGrafter"/>
</dbReference>
<gene>
    <name evidence="10" type="ORF">DILT_LOCUS12942</name>
</gene>
<sequence>MVPRIDRNDLRCFGHSDTFQAPIGSGNSGLIYKGFYRGNLVAIKELLNKDNKLSRYRELIYLYECHCPNIIALVAAGPDPARGCLEYIVIEFAPNSSLEKLLESGVEYGMSHAFLWFLHAANALEYLHEHCKPPKIHRDLKPKNMLLFDNCRLLKLCDFGTTREEDEDLTADQGSPRYMAPEISERK</sequence>
<feature type="region of interest" description="Disordered" evidence="8">
    <location>
        <begin position="167"/>
        <end position="187"/>
    </location>
</feature>
<evidence type="ECO:0000256" key="7">
    <source>
        <dbReference type="PROSITE-ProRule" id="PRU10141"/>
    </source>
</evidence>
<evidence type="ECO:0000256" key="6">
    <source>
        <dbReference type="ARBA" id="ARBA00022840"/>
    </source>
</evidence>
<dbReference type="InterPro" id="IPR017441">
    <property type="entry name" value="Protein_kinase_ATP_BS"/>
</dbReference>
<proteinExistence type="inferred from homology"/>
<name>A0A3P7PC20_DIBLA</name>
<dbReference type="PROSITE" id="PS00107">
    <property type="entry name" value="PROTEIN_KINASE_ATP"/>
    <property type="match status" value="1"/>
</dbReference>
<keyword evidence="4 7" id="KW-0547">Nucleotide-binding</keyword>
<dbReference type="PROSITE" id="PS50011">
    <property type="entry name" value="PROTEIN_KINASE_DOM"/>
    <property type="match status" value="1"/>
</dbReference>
<dbReference type="Pfam" id="PF00069">
    <property type="entry name" value="Pkinase"/>
    <property type="match status" value="1"/>
</dbReference>
<dbReference type="AlphaFoldDB" id="A0A3P7PC20"/>
<evidence type="ECO:0000256" key="4">
    <source>
        <dbReference type="ARBA" id="ARBA00022741"/>
    </source>
</evidence>
<dbReference type="SMART" id="SM00220">
    <property type="entry name" value="S_TKc"/>
    <property type="match status" value="1"/>
</dbReference>
<keyword evidence="3" id="KW-0808">Transferase</keyword>
<dbReference type="SUPFAM" id="SSF56112">
    <property type="entry name" value="Protein kinase-like (PK-like)"/>
    <property type="match status" value="1"/>
</dbReference>
<accession>A0A3P7PC20</accession>
<keyword evidence="5" id="KW-0418">Kinase</keyword>
<dbReference type="PANTHER" id="PTHR46716">
    <property type="entry name" value="MITOGEN-ACTIVATED PROTEIN KINASE KINASE KINASE 7"/>
    <property type="match status" value="1"/>
</dbReference>
<keyword evidence="11" id="KW-1185">Reference proteome</keyword>